<dbReference type="OrthoDB" id="8193306at2759"/>
<reference evidence="1" key="1">
    <citation type="submission" date="2021-04" db="EMBL/GenBank/DDBJ databases">
        <authorList>
            <person name="Tunstrom K."/>
        </authorList>
    </citation>
    <scope>NUCLEOTIDE SEQUENCE</scope>
</reference>
<sequence length="890" mass="103051">MASYSKQQEINYSDMEIEDPSERVKKISRMELYTIIKEFKGKKIEEKFSLLEERLVQLTSCPPKETTVLTRYLKYFKTSFKERWSAARNTDKRFVKNNMEWLNVSLELPTWTHKAGRPTKEFRELCDRSKRRRTQDLRDRVPVEELTYAARVSQGTSGNIDASKIMKEITSTPTRAKMFRKAISSAKNVPIVRKYTPQEALALFVEGNFTRGQWELLQGGRKEIYPCYSLLQKAKKECYPAEDSIKVTETSFEVELQALLDHTALRLLQYLKEVIGTLSELEKQHLTLISKWGCDGSNQTQFKQTFSNTGDDDANIFLSSLVPVRMIVSINGETRKIIWQNPVPSSVRFCRPIRARFIHETKDITKEEITYIEEQARNLKETTGMEVSVKINHNILLTMVDGKVCNAATDTASTMRCYICGQTSKDFNKLEIGNVCEESLKFGLSILHARIRFFELLLHLAYKAPLQKWQARTAEDKNILKETKQKIQKSFKEEMGLLVDIPKLHELNLKKYNKKEAYSIRKDFSPATSKSGLTSRSFRTLTKPNENRKIIQPPKATQSTAKVQNPQIISVFKRLHKPKIVNKVTVNEVQELHTDSDAHTKPLQKTAHPVKRSISAVHLNKVSKSLDNCIHKWESIGEKLKETEKVTDKDECVQCEKVVSAVKSERKRVKFQTPFSVDNLYREWRPYYDGYYPDLNTYDEGYLHELNLKKYNKKEAYSIRKDFSPATSKSGLTSRSFRTLTKPNENRKIIKPPKATQSTAKVQNPQIISVFKRLHKPKIVNKVTVNEVQELHTDSDAHTKPLQKTAHPVKRSISAVHLNKVSKSLDNCIHKWESIGEKLKETEKVTDKDECVQCEKVVYAVKSERKRVKFQTPFSVDNLYRERRPYYDGY</sequence>
<proteinExistence type="predicted"/>
<evidence type="ECO:0000313" key="2">
    <source>
        <dbReference type="Proteomes" id="UP000691718"/>
    </source>
</evidence>
<keyword evidence="2" id="KW-1185">Reference proteome</keyword>
<protein>
    <submittedName>
        <fullName evidence="1">(apollo) hypothetical protein</fullName>
    </submittedName>
</protein>
<comment type="caution">
    <text evidence="1">The sequence shown here is derived from an EMBL/GenBank/DDBJ whole genome shotgun (WGS) entry which is preliminary data.</text>
</comment>
<organism evidence="1 2">
    <name type="scientific">Parnassius apollo</name>
    <name type="common">Apollo butterfly</name>
    <name type="synonym">Papilio apollo</name>
    <dbReference type="NCBI Taxonomy" id="110799"/>
    <lineage>
        <taxon>Eukaryota</taxon>
        <taxon>Metazoa</taxon>
        <taxon>Ecdysozoa</taxon>
        <taxon>Arthropoda</taxon>
        <taxon>Hexapoda</taxon>
        <taxon>Insecta</taxon>
        <taxon>Pterygota</taxon>
        <taxon>Neoptera</taxon>
        <taxon>Endopterygota</taxon>
        <taxon>Lepidoptera</taxon>
        <taxon>Glossata</taxon>
        <taxon>Ditrysia</taxon>
        <taxon>Papilionoidea</taxon>
        <taxon>Papilionidae</taxon>
        <taxon>Parnassiinae</taxon>
        <taxon>Parnassini</taxon>
        <taxon>Parnassius</taxon>
        <taxon>Parnassius</taxon>
    </lineage>
</organism>
<dbReference type="Proteomes" id="UP000691718">
    <property type="component" value="Unassembled WGS sequence"/>
</dbReference>
<dbReference type="AlphaFoldDB" id="A0A8S3X306"/>
<accession>A0A8S3X306</accession>
<evidence type="ECO:0000313" key="1">
    <source>
        <dbReference type="EMBL" id="CAG4995993.1"/>
    </source>
</evidence>
<gene>
    <name evidence="1" type="ORF">PAPOLLO_LOCUS12912</name>
</gene>
<dbReference type="EMBL" id="CAJQZP010000914">
    <property type="protein sequence ID" value="CAG4995993.1"/>
    <property type="molecule type" value="Genomic_DNA"/>
</dbReference>
<name>A0A8S3X306_PARAO</name>